<evidence type="ECO:0000313" key="2">
    <source>
        <dbReference type="EMBL" id="MDN5132825.1"/>
    </source>
</evidence>
<keyword evidence="2" id="KW-0378">Hydrolase</keyword>
<protein>
    <submittedName>
        <fullName evidence="2">Restriction endonuclease</fullName>
        <ecNumber evidence="2">3.1.21.-</ecNumber>
    </submittedName>
</protein>
<keyword evidence="2" id="KW-0540">Nuclease</keyword>
<sequence>MGKSSNWYNFQEEICAYFKSIGTDAKTNQTIQGVRTRHDIDVFVKTKFLGEDMVWIIEAKDWQTNIPKEKVLALRTIVDDIGADRGFIISQKGFQSGAYEASQNTNIKLKTFQELKQTTNEMIEDKILKSYKSRVTLLSKKYWSHTKDIRKKYNLREDFFSEFKFEFSGADLLNTICAALIAAEKNLYPINVATIYEKKAGNDILDNFQQLRNWLDLNLNLLDFEIHNAEYLMLKNCDFHPDIERLNPIYDKQEYAWLQKTSLIFKKDILS</sequence>
<dbReference type="EC" id="3.1.21.-" evidence="2"/>
<name>A0AAP4PZJ4_9BACT</name>
<dbReference type="AlphaFoldDB" id="A0AAP4PZJ4"/>
<dbReference type="GO" id="GO:0009307">
    <property type="term" value="P:DNA restriction-modification system"/>
    <property type="evidence" value="ECO:0007669"/>
    <property type="project" value="InterPro"/>
</dbReference>
<dbReference type="InterPro" id="IPR011335">
    <property type="entry name" value="Restrct_endonuc-II-like"/>
</dbReference>
<comment type="caution">
    <text evidence="2">The sequence shown here is derived from an EMBL/GenBank/DDBJ whole genome shotgun (WGS) entry which is preliminary data.</text>
</comment>
<keyword evidence="2" id="KW-0255">Endonuclease</keyword>
<evidence type="ECO:0000259" key="1">
    <source>
        <dbReference type="Pfam" id="PF04471"/>
    </source>
</evidence>
<dbReference type="InterPro" id="IPR011856">
    <property type="entry name" value="tRNA_endonuc-like_dom_sf"/>
</dbReference>
<reference evidence="2" key="2">
    <citation type="submission" date="2023-01" db="EMBL/GenBank/DDBJ databases">
        <authorList>
            <person name="Uljanovas D."/>
        </authorList>
    </citation>
    <scope>NUCLEOTIDE SEQUENCE</scope>
    <source>
        <strain evidence="2">H19</strain>
    </source>
</reference>
<dbReference type="InterPro" id="IPR007560">
    <property type="entry name" value="Restrct_endonuc_IV_Mrr"/>
</dbReference>
<evidence type="ECO:0000313" key="3">
    <source>
        <dbReference type="Proteomes" id="UP001171508"/>
    </source>
</evidence>
<dbReference type="Proteomes" id="UP001171508">
    <property type="component" value="Unassembled WGS sequence"/>
</dbReference>
<reference evidence="2" key="1">
    <citation type="journal article" date="2023" name="Microorganisms">
        <title>Genomic Characterization of Arcobacter butzleri Strains Isolated from Various Sources in Lithuania.</title>
        <authorList>
            <person name="Uljanovas D."/>
            <person name="Golz G."/>
            <person name="Fleischmann S."/>
            <person name="Kudirkiene E."/>
            <person name="Kasetiene N."/>
            <person name="Grineviciene A."/>
            <person name="Tamuleviciene E."/>
            <person name="Aksomaitiene J."/>
            <person name="Alter T."/>
            <person name="Malakauskas M."/>
        </authorList>
    </citation>
    <scope>NUCLEOTIDE SEQUENCE</scope>
    <source>
        <strain evidence="2">H19</strain>
    </source>
</reference>
<dbReference type="EMBL" id="JAQJJM010000022">
    <property type="protein sequence ID" value="MDN5132825.1"/>
    <property type="molecule type" value="Genomic_DNA"/>
</dbReference>
<gene>
    <name evidence="2" type="ORF">PJV92_08840</name>
</gene>
<dbReference type="SUPFAM" id="SSF52980">
    <property type="entry name" value="Restriction endonuclease-like"/>
    <property type="match status" value="1"/>
</dbReference>
<dbReference type="Pfam" id="PF04471">
    <property type="entry name" value="Mrr_cat"/>
    <property type="match status" value="1"/>
</dbReference>
<dbReference type="GO" id="GO:0004519">
    <property type="term" value="F:endonuclease activity"/>
    <property type="evidence" value="ECO:0007669"/>
    <property type="project" value="UniProtKB-KW"/>
</dbReference>
<organism evidence="2 3">
    <name type="scientific">Aliarcobacter butzleri</name>
    <dbReference type="NCBI Taxonomy" id="28197"/>
    <lineage>
        <taxon>Bacteria</taxon>
        <taxon>Pseudomonadati</taxon>
        <taxon>Campylobacterota</taxon>
        <taxon>Epsilonproteobacteria</taxon>
        <taxon>Campylobacterales</taxon>
        <taxon>Arcobacteraceae</taxon>
        <taxon>Aliarcobacter</taxon>
    </lineage>
</organism>
<dbReference type="GO" id="GO:0003677">
    <property type="term" value="F:DNA binding"/>
    <property type="evidence" value="ECO:0007669"/>
    <property type="project" value="InterPro"/>
</dbReference>
<dbReference type="RefSeq" id="WP_175531274.1">
    <property type="nucleotide sequence ID" value="NZ_JABWGL010000019.1"/>
</dbReference>
<feature type="domain" description="Restriction endonuclease type IV Mrr" evidence="1">
    <location>
        <begin position="5"/>
        <end position="117"/>
    </location>
</feature>
<proteinExistence type="predicted"/>
<accession>A0AAP4PZJ4</accession>
<dbReference type="Gene3D" id="3.40.1350.10">
    <property type="match status" value="1"/>
</dbReference>
<dbReference type="GO" id="GO:0016787">
    <property type="term" value="F:hydrolase activity"/>
    <property type="evidence" value="ECO:0007669"/>
    <property type="project" value="UniProtKB-KW"/>
</dbReference>